<dbReference type="InterPro" id="IPR052894">
    <property type="entry name" value="AsmA-related"/>
</dbReference>
<keyword evidence="4" id="KW-1185">Reference proteome</keyword>
<sequence>MKSKTRKRLIRFILIPIIVLLLLVGTAFIMLTTQQTRLVKMALKELNKKLPGTISVEKSEISFLDNFPYISIRLSQVRFYATKRTTDKPLFAAERVFAGFSLSDILNQNYKVKVIGTKNGHLDLVEEKNGQLNIIEASRMAPDTTAKTDTTESPLKLDIKKIVLKGMTLSFIDKQNDQTIVSKIEKITSSIQNDSLKINAGLHGKFVLDYTSPAYPTLFRNKHVETDFVITYGKVNELLSIDTGKLKLEDAVFNIAGTYSLQKNNNAIDLKFAGDKPDLQQLFAFIPESAAKEIKRFKYDGHVNFDGTVKGSLANGQMPRIDLNFGCAEAWLHNSETNKKLDSLAFKGYYTNGDARNLKTSELRLLGMHAKPGSGVFDGNFIMRDFENPKILMQLNSNLELEFIGAFLGIKDLQRITGQISLKMNFKELMDMSAPEQSMGKLTEGIQSELAVRNLTFRIPNYPYNVEHLNLHANMKSGFVTLDSLVCNIGHSDFYVAGSLSDLPAIFHAQSKPVQATLRAHSRQMILRELFNIDTAKNRKGKEEIYGFNIGVSLETSVHELLHPNPLPKGLVKIEHLNADFKRFPHEFKEFGAELTIADTMLRLKNFAGHIDSSDIQFSGRVNNYALWFDKVKKGRTEIAFDLKSQRLALRDLLSRKTKKMVPTDWHDEVATNLWLRSKSQLRYDSVFKFANIKIANISGQLTKHAIQLDSIKGNVKFNTDNFIKIDTLTGKIGRSDFDLNMRLYTGNDSARKMKENYLRFNSRFLDIDQLTNYKFTAMEETPAAIPDTAAVATTNTTQTHTVSNSKHAKAFNIFEVPFINFNASINIGKVKYRRLWIKNIETNLRMLETHHLYLDTLHMEMAGGKIDARAHFNGSTPEKIYLRTRIKVNDVDLEKMLLKLDYLGQDYVINKNLKGHMTGQIRGYMRVHPDLTPMLDQSQAELNINIYNGELVNFAPMSAMAAYFKDKNMTRIRFDTLRNVLTFKDNTLNIPTMNINSSLGFLEFSGTQSLDMKMAYFVRIPLKMVTSVGFNMLFHKKKEEIDPDQVDAIEYRDKDKRVRFMNLTITGTPDNYKVGLGKPKKA</sequence>
<feature type="domain" description="AsmA" evidence="2">
    <location>
        <begin position="588"/>
        <end position="952"/>
    </location>
</feature>
<accession>A0ABS3YUN2</accession>
<evidence type="ECO:0000259" key="2">
    <source>
        <dbReference type="Pfam" id="PF05170"/>
    </source>
</evidence>
<protein>
    <submittedName>
        <fullName evidence="3">AsmA family protein</fullName>
    </submittedName>
</protein>
<dbReference type="RefSeq" id="WP_209139647.1">
    <property type="nucleotide sequence ID" value="NZ_JAGHKO010000004.1"/>
</dbReference>
<comment type="caution">
    <text evidence="3">The sequence shown here is derived from an EMBL/GenBank/DDBJ whole genome shotgun (WGS) entry which is preliminary data.</text>
</comment>
<name>A0ABS3YUN2_9BACT</name>
<dbReference type="InterPro" id="IPR007844">
    <property type="entry name" value="AsmA"/>
</dbReference>
<evidence type="ECO:0000256" key="1">
    <source>
        <dbReference type="SAM" id="Phobius"/>
    </source>
</evidence>
<keyword evidence="1" id="KW-1133">Transmembrane helix</keyword>
<keyword evidence="1" id="KW-0472">Membrane</keyword>
<dbReference type="EMBL" id="JAGHKO010000004">
    <property type="protein sequence ID" value="MBO9201593.1"/>
    <property type="molecule type" value="Genomic_DNA"/>
</dbReference>
<dbReference type="PANTHER" id="PTHR30441">
    <property type="entry name" value="DUF748 DOMAIN-CONTAINING PROTEIN"/>
    <property type="match status" value="1"/>
</dbReference>
<reference evidence="3 4" key="1">
    <citation type="submission" date="2021-03" db="EMBL/GenBank/DDBJ databases">
        <title>Assistant Professor.</title>
        <authorList>
            <person name="Huq M.A."/>
        </authorList>
    </citation>
    <scope>NUCLEOTIDE SEQUENCE [LARGE SCALE GENOMIC DNA]</scope>
    <source>
        <strain evidence="3 4">MAH-29</strain>
    </source>
</reference>
<gene>
    <name evidence="3" type="ORF">J7I42_15030</name>
</gene>
<organism evidence="3 4">
    <name type="scientific">Niastella soli</name>
    <dbReference type="NCBI Taxonomy" id="2821487"/>
    <lineage>
        <taxon>Bacteria</taxon>
        <taxon>Pseudomonadati</taxon>
        <taxon>Bacteroidota</taxon>
        <taxon>Chitinophagia</taxon>
        <taxon>Chitinophagales</taxon>
        <taxon>Chitinophagaceae</taxon>
        <taxon>Niastella</taxon>
    </lineage>
</organism>
<evidence type="ECO:0000313" key="3">
    <source>
        <dbReference type="EMBL" id="MBO9201593.1"/>
    </source>
</evidence>
<feature type="domain" description="AsmA" evidence="2">
    <location>
        <begin position="15"/>
        <end position="423"/>
    </location>
</feature>
<dbReference type="Pfam" id="PF05170">
    <property type="entry name" value="AsmA"/>
    <property type="match status" value="2"/>
</dbReference>
<feature type="transmembrane region" description="Helical" evidence="1">
    <location>
        <begin position="12"/>
        <end position="31"/>
    </location>
</feature>
<keyword evidence="1" id="KW-0812">Transmembrane</keyword>
<proteinExistence type="predicted"/>
<evidence type="ECO:0000313" key="4">
    <source>
        <dbReference type="Proteomes" id="UP000677244"/>
    </source>
</evidence>
<dbReference type="PANTHER" id="PTHR30441:SF8">
    <property type="entry name" value="DUF748 DOMAIN-CONTAINING PROTEIN"/>
    <property type="match status" value="1"/>
</dbReference>
<dbReference type="Proteomes" id="UP000677244">
    <property type="component" value="Unassembled WGS sequence"/>
</dbReference>